<evidence type="ECO:0000313" key="2">
    <source>
        <dbReference type="Proteomes" id="UP000830375"/>
    </source>
</evidence>
<accession>A0ABQ8L511</accession>
<name>A0ABQ8L511_LABRO</name>
<dbReference type="EMBL" id="JACTAM010002124">
    <property type="protein sequence ID" value="KAI2645818.1"/>
    <property type="molecule type" value="Genomic_DNA"/>
</dbReference>
<dbReference type="Proteomes" id="UP000830375">
    <property type="component" value="Unassembled WGS sequence"/>
</dbReference>
<comment type="caution">
    <text evidence="1">The sequence shown here is derived from an EMBL/GenBank/DDBJ whole genome shotgun (WGS) entry which is preliminary data.</text>
</comment>
<sequence length="201" mass="22792">MLYELESTFRQLMGKKRVNRNLRTSWNLDRHMSSETLGQNMDESERVDASLVTRDYEGGFNDPLLETPSKGPPGKKIRDSNNASLAEIFNTIQSINSKQDSVIQKITHIESSTEVTIAAVNSLSDTVNRLLSDVAFHGEKTGGHSIIWMEAKSFIYLRENGLHIKEFLSKADTESRNKLWPLPGGLKGREEGRFQWPLCCY</sequence>
<keyword evidence="2" id="KW-1185">Reference proteome</keyword>
<gene>
    <name evidence="1" type="ORF">H4Q32_029596</name>
</gene>
<proteinExistence type="predicted"/>
<protein>
    <submittedName>
        <fullName evidence="1">tRNA (Adenine(9)-N1)-methyltransferase</fullName>
    </submittedName>
</protein>
<evidence type="ECO:0000313" key="1">
    <source>
        <dbReference type="EMBL" id="KAI2645818.1"/>
    </source>
</evidence>
<organism evidence="1 2">
    <name type="scientific">Labeo rohita</name>
    <name type="common">Indian major carp</name>
    <name type="synonym">Cyprinus rohita</name>
    <dbReference type="NCBI Taxonomy" id="84645"/>
    <lineage>
        <taxon>Eukaryota</taxon>
        <taxon>Metazoa</taxon>
        <taxon>Chordata</taxon>
        <taxon>Craniata</taxon>
        <taxon>Vertebrata</taxon>
        <taxon>Euteleostomi</taxon>
        <taxon>Actinopterygii</taxon>
        <taxon>Neopterygii</taxon>
        <taxon>Teleostei</taxon>
        <taxon>Ostariophysi</taxon>
        <taxon>Cypriniformes</taxon>
        <taxon>Cyprinidae</taxon>
        <taxon>Labeoninae</taxon>
        <taxon>Labeonini</taxon>
        <taxon>Labeo</taxon>
    </lineage>
</organism>
<reference evidence="1 2" key="1">
    <citation type="submission" date="2022-01" db="EMBL/GenBank/DDBJ databases">
        <title>A high-quality chromosome-level genome assembly of rohu carp, Labeo rohita.</title>
        <authorList>
            <person name="Arick M.A. II"/>
            <person name="Hsu C.-Y."/>
            <person name="Magbanua Z."/>
            <person name="Pechanova O."/>
            <person name="Grover C."/>
            <person name="Miller E."/>
            <person name="Thrash A."/>
            <person name="Ezzel L."/>
            <person name="Alam S."/>
            <person name="Benzie J."/>
            <person name="Hamilton M."/>
            <person name="Karsi A."/>
            <person name="Lawrence M.L."/>
            <person name="Peterson D.G."/>
        </authorList>
    </citation>
    <scope>NUCLEOTIDE SEQUENCE [LARGE SCALE GENOMIC DNA]</scope>
    <source>
        <strain evidence="2">BAU-BD-2019</strain>
        <tissue evidence="1">Blood</tissue>
    </source>
</reference>